<accession>A0ABN9WN16</accession>
<dbReference type="EMBL" id="CAUYUJ010019011">
    <property type="protein sequence ID" value="CAK0888011.1"/>
    <property type="molecule type" value="Genomic_DNA"/>
</dbReference>
<protein>
    <submittedName>
        <fullName evidence="2">Uncharacterized protein</fullName>
    </submittedName>
</protein>
<feature type="region of interest" description="Disordered" evidence="1">
    <location>
        <begin position="1"/>
        <end position="29"/>
    </location>
</feature>
<name>A0ABN9WN16_9DINO</name>
<feature type="compositionally biased region" description="Low complexity" evidence="1">
    <location>
        <begin position="182"/>
        <end position="194"/>
    </location>
</feature>
<feature type="non-terminal residue" evidence="2">
    <location>
        <position position="1"/>
    </location>
</feature>
<feature type="region of interest" description="Disordered" evidence="1">
    <location>
        <begin position="256"/>
        <end position="283"/>
    </location>
</feature>
<feature type="compositionally biased region" description="Basic residues" evidence="1">
    <location>
        <begin position="274"/>
        <end position="283"/>
    </location>
</feature>
<dbReference type="Proteomes" id="UP001189429">
    <property type="component" value="Unassembled WGS sequence"/>
</dbReference>
<sequence>DCADAGIPEDVGTPAPGASGSAACQEDQAWPPSTRTHLRGLVSYRVRGSFYHRANISVNRVELVTRCDRDLGVVLDFHMALLAVKQRMKDAQDSPTPFEQRFRETLGTVLVEGGLSSQSMGLRFCVRFWNAWVNTTLATPYTTDLDRLIRRGENGMNRKSCRCRSLVSGSWPGGARWRPYRGGRSSSATSSPSSRRARRRCRPTGCQCAMFTRGRGRRPGGLGSRWWRSSTPWRIKQSRRPRTEALLELWNTRRLVEEESGPSASPPSPCAGARRPRRGGWLA</sequence>
<gene>
    <name evidence="2" type="ORF">PCOR1329_LOCUS68883</name>
</gene>
<proteinExistence type="predicted"/>
<evidence type="ECO:0000313" key="3">
    <source>
        <dbReference type="Proteomes" id="UP001189429"/>
    </source>
</evidence>
<evidence type="ECO:0000256" key="1">
    <source>
        <dbReference type="SAM" id="MobiDB-lite"/>
    </source>
</evidence>
<reference evidence="2" key="1">
    <citation type="submission" date="2023-10" db="EMBL/GenBank/DDBJ databases">
        <authorList>
            <person name="Chen Y."/>
            <person name="Shah S."/>
            <person name="Dougan E. K."/>
            <person name="Thang M."/>
            <person name="Chan C."/>
        </authorList>
    </citation>
    <scope>NUCLEOTIDE SEQUENCE [LARGE SCALE GENOMIC DNA]</scope>
</reference>
<feature type="region of interest" description="Disordered" evidence="1">
    <location>
        <begin position="177"/>
        <end position="201"/>
    </location>
</feature>
<feature type="compositionally biased region" description="Low complexity" evidence="1">
    <location>
        <begin position="14"/>
        <end position="23"/>
    </location>
</feature>
<comment type="caution">
    <text evidence="2">The sequence shown here is derived from an EMBL/GenBank/DDBJ whole genome shotgun (WGS) entry which is preliminary data.</text>
</comment>
<organism evidence="2 3">
    <name type="scientific">Prorocentrum cordatum</name>
    <dbReference type="NCBI Taxonomy" id="2364126"/>
    <lineage>
        <taxon>Eukaryota</taxon>
        <taxon>Sar</taxon>
        <taxon>Alveolata</taxon>
        <taxon>Dinophyceae</taxon>
        <taxon>Prorocentrales</taxon>
        <taxon>Prorocentraceae</taxon>
        <taxon>Prorocentrum</taxon>
    </lineage>
</organism>
<feature type="non-terminal residue" evidence="2">
    <location>
        <position position="283"/>
    </location>
</feature>
<keyword evidence="3" id="KW-1185">Reference proteome</keyword>
<evidence type="ECO:0000313" key="2">
    <source>
        <dbReference type="EMBL" id="CAK0888011.1"/>
    </source>
</evidence>